<dbReference type="AlphaFoldDB" id="A0A6I8P389"/>
<feature type="region of interest" description="Disordered" evidence="1">
    <location>
        <begin position="1"/>
        <end position="99"/>
    </location>
</feature>
<reference evidence="2" key="2">
    <citation type="submission" date="2025-08" db="UniProtKB">
        <authorList>
            <consortium name="Ensembl"/>
        </authorList>
    </citation>
    <scope>IDENTIFICATION</scope>
    <source>
        <strain evidence="2">Glennie</strain>
    </source>
</reference>
<feature type="compositionally biased region" description="Basic and acidic residues" evidence="1">
    <location>
        <begin position="242"/>
        <end position="252"/>
    </location>
</feature>
<feature type="compositionally biased region" description="Low complexity" evidence="1">
    <location>
        <begin position="59"/>
        <end position="70"/>
    </location>
</feature>
<organism evidence="2 3">
    <name type="scientific">Ornithorhynchus anatinus</name>
    <name type="common">Duckbill platypus</name>
    <dbReference type="NCBI Taxonomy" id="9258"/>
    <lineage>
        <taxon>Eukaryota</taxon>
        <taxon>Metazoa</taxon>
        <taxon>Chordata</taxon>
        <taxon>Craniata</taxon>
        <taxon>Vertebrata</taxon>
        <taxon>Euteleostomi</taxon>
        <taxon>Mammalia</taxon>
        <taxon>Monotremata</taxon>
        <taxon>Ornithorhynchidae</taxon>
        <taxon>Ornithorhynchus</taxon>
    </lineage>
</organism>
<feature type="compositionally biased region" description="Low complexity" evidence="1">
    <location>
        <begin position="193"/>
        <end position="211"/>
    </location>
</feature>
<feature type="compositionally biased region" description="Low complexity" evidence="1">
    <location>
        <begin position="78"/>
        <end position="90"/>
    </location>
</feature>
<proteinExistence type="predicted"/>
<feature type="region of interest" description="Disordered" evidence="1">
    <location>
        <begin position="193"/>
        <end position="267"/>
    </location>
</feature>
<dbReference type="InParanoid" id="A0A6I8P389"/>
<feature type="compositionally biased region" description="Basic residues" evidence="1">
    <location>
        <begin position="127"/>
        <end position="137"/>
    </location>
</feature>
<dbReference type="GeneTree" id="ENSGT01030000235036"/>
<name>A0A6I8P389_ORNAN</name>
<evidence type="ECO:0000313" key="2">
    <source>
        <dbReference type="Ensembl" id="ENSOANP00000048345.1"/>
    </source>
</evidence>
<dbReference type="Ensembl" id="ENSOANT00000050286.1">
    <property type="protein sequence ID" value="ENSOANP00000048345.1"/>
    <property type="gene ID" value="ENSOANG00000044682.1"/>
</dbReference>
<sequence length="267" mass="27602">MGYIEGQAASLKGVKKDIRGRQANKGSQLQIQTGLTPSSRATSSRAPVVTRATPVLNMAGRGRASAEAARPVSTAPQSSSTRPLTSTTRPSAPPPLRSRATWRAWRTQFMSCTAELSSCFSSTSSASRHRAVPAARRHSPDRLLVDDSRATPPAPQPSTRATARPKQSAARRGSWDHHSSTCSASTARCSCCPASSGAPPAPGGQASSSGIGRAGASGPGAGAGRHGWGSRALGLSARHGRHLDGRDGREAPGWRGEGVDPSVDDIN</sequence>
<feature type="compositionally biased region" description="Basic and acidic residues" evidence="1">
    <location>
        <begin position="138"/>
        <end position="149"/>
    </location>
</feature>
<accession>A0A6I8P389</accession>
<evidence type="ECO:0000313" key="3">
    <source>
        <dbReference type="Proteomes" id="UP000002279"/>
    </source>
</evidence>
<feature type="compositionally biased region" description="Polar residues" evidence="1">
    <location>
        <begin position="24"/>
        <end position="45"/>
    </location>
</feature>
<dbReference type="OMA" id="WRAWRTQ"/>
<reference evidence="2 3" key="1">
    <citation type="journal article" date="2008" name="Nature">
        <title>Genome analysis of the platypus reveals unique signatures of evolution.</title>
        <authorList>
            <person name="Warren W.C."/>
            <person name="Hillier L.W."/>
            <person name="Marshall Graves J.A."/>
            <person name="Birney E."/>
            <person name="Ponting C.P."/>
            <person name="Grutzner F."/>
            <person name="Belov K."/>
            <person name="Miller W."/>
            <person name="Clarke L."/>
            <person name="Chinwalla A.T."/>
            <person name="Yang S.P."/>
            <person name="Heger A."/>
            <person name="Locke D.P."/>
            <person name="Miethke P."/>
            <person name="Waters P.D."/>
            <person name="Veyrunes F."/>
            <person name="Fulton L."/>
            <person name="Fulton B."/>
            <person name="Graves T."/>
            <person name="Wallis J."/>
            <person name="Puente X.S."/>
            <person name="Lopez-Otin C."/>
            <person name="Ordonez G.R."/>
            <person name="Eichler E.E."/>
            <person name="Chen L."/>
            <person name="Cheng Z."/>
            <person name="Deakin J.E."/>
            <person name="Alsop A."/>
            <person name="Thompson K."/>
            <person name="Kirby P."/>
            <person name="Papenfuss A.T."/>
            <person name="Wakefield M.J."/>
            <person name="Olender T."/>
            <person name="Lancet D."/>
            <person name="Huttley G.A."/>
            <person name="Smit A.F."/>
            <person name="Pask A."/>
            <person name="Temple-Smith P."/>
            <person name="Batzer M.A."/>
            <person name="Walker J.A."/>
            <person name="Konkel M.K."/>
            <person name="Harris R.S."/>
            <person name="Whittington C.M."/>
            <person name="Wong E.S."/>
            <person name="Gemmell N.J."/>
            <person name="Buschiazzo E."/>
            <person name="Vargas Jentzsch I.M."/>
            <person name="Merkel A."/>
            <person name="Schmitz J."/>
            <person name="Zemann A."/>
            <person name="Churakov G."/>
            <person name="Kriegs J.O."/>
            <person name="Brosius J."/>
            <person name="Murchison E.P."/>
            <person name="Sachidanandam R."/>
            <person name="Smith C."/>
            <person name="Hannon G.J."/>
            <person name="Tsend-Ayush E."/>
            <person name="McMillan D."/>
            <person name="Attenborough R."/>
            <person name="Rens W."/>
            <person name="Ferguson-Smith M."/>
            <person name="Lefevre C.M."/>
            <person name="Sharp J.A."/>
            <person name="Nicholas K.R."/>
            <person name="Ray D.A."/>
            <person name="Kube M."/>
            <person name="Reinhardt R."/>
            <person name="Pringle T.H."/>
            <person name="Taylor J."/>
            <person name="Jones R.C."/>
            <person name="Nixon B."/>
            <person name="Dacheux J.L."/>
            <person name="Niwa H."/>
            <person name="Sekita Y."/>
            <person name="Huang X."/>
            <person name="Stark A."/>
            <person name="Kheradpour P."/>
            <person name="Kellis M."/>
            <person name="Flicek P."/>
            <person name="Chen Y."/>
            <person name="Webber C."/>
            <person name="Hardison R."/>
            <person name="Nelson J."/>
            <person name="Hallsworth-Pepin K."/>
            <person name="Delehaunty K."/>
            <person name="Markovic C."/>
            <person name="Minx P."/>
            <person name="Feng Y."/>
            <person name="Kremitzki C."/>
            <person name="Mitreva M."/>
            <person name="Glasscock J."/>
            <person name="Wylie T."/>
            <person name="Wohldmann P."/>
            <person name="Thiru P."/>
            <person name="Nhan M.N."/>
            <person name="Pohl C.S."/>
            <person name="Smith S.M."/>
            <person name="Hou S."/>
            <person name="Nefedov M."/>
            <person name="de Jong P.J."/>
            <person name="Renfree M.B."/>
            <person name="Mardis E.R."/>
            <person name="Wilson R.K."/>
        </authorList>
    </citation>
    <scope>NUCLEOTIDE SEQUENCE [LARGE SCALE GENOMIC DNA]</scope>
    <source>
        <strain evidence="2 3">Glennie</strain>
    </source>
</reference>
<protein>
    <submittedName>
        <fullName evidence="2">Uncharacterized protein</fullName>
    </submittedName>
</protein>
<reference evidence="2" key="3">
    <citation type="submission" date="2025-09" db="UniProtKB">
        <authorList>
            <consortium name="Ensembl"/>
        </authorList>
    </citation>
    <scope>IDENTIFICATION</scope>
    <source>
        <strain evidence="2">Glennie</strain>
    </source>
</reference>
<evidence type="ECO:0000256" key="1">
    <source>
        <dbReference type="SAM" id="MobiDB-lite"/>
    </source>
</evidence>
<feature type="compositionally biased region" description="Gly residues" evidence="1">
    <location>
        <begin position="212"/>
        <end position="227"/>
    </location>
</feature>
<dbReference type="Bgee" id="ENSOANG00000044682">
    <property type="expression patterns" value="Expressed in cerebellum and 4 other cell types or tissues"/>
</dbReference>
<keyword evidence="3" id="KW-1185">Reference proteome</keyword>
<dbReference type="Proteomes" id="UP000002279">
    <property type="component" value="Chromosome 17"/>
</dbReference>
<feature type="region of interest" description="Disordered" evidence="1">
    <location>
        <begin position="123"/>
        <end position="179"/>
    </location>
</feature>